<dbReference type="AlphaFoldDB" id="A0A7S4SJT3"/>
<evidence type="ECO:0000259" key="2">
    <source>
        <dbReference type="Pfam" id="PF05183"/>
    </source>
</evidence>
<dbReference type="Pfam" id="PF05183">
    <property type="entry name" value="RdRP"/>
    <property type="match status" value="1"/>
</dbReference>
<keyword evidence="1" id="KW-0808">Transferase</keyword>
<proteinExistence type="inferred from homology"/>
<dbReference type="GO" id="GO:0003968">
    <property type="term" value="F:RNA-directed RNA polymerase activity"/>
    <property type="evidence" value="ECO:0007669"/>
    <property type="project" value="UniProtKB-KW"/>
</dbReference>
<gene>
    <name evidence="3" type="ORF">DBRI00130_LOCUS36316</name>
</gene>
<protein>
    <recommendedName>
        <fullName evidence="1">RNA-dependent RNA polymerase</fullName>
        <ecNumber evidence="1">2.7.7.48</ecNumber>
    </recommendedName>
</protein>
<dbReference type="EMBL" id="HBNS01046990">
    <property type="protein sequence ID" value="CAE4647669.1"/>
    <property type="molecule type" value="Transcribed_RNA"/>
</dbReference>
<comment type="catalytic activity">
    <reaction evidence="1">
        <text>RNA(n) + a ribonucleoside 5'-triphosphate = RNA(n+1) + diphosphate</text>
        <dbReference type="Rhea" id="RHEA:21248"/>
        <dbReference type="Rhea" id="RHEA-COMP:14527"/>
        <dbReference type="Rhea" id="RHEA-COMP:17342"/>
        <dbReference type="ChEBI" id="CHEBI:33019"/>
        <dbReference type="ChEBI" id="CHEBI:61557"/>
        <dbReference type="ChEBI" id="CHEBI:140395"/>
        <dbReference type="EC" id="2.7.7.48"/>
    </reaction>
</comment>
<dbReference type="PANTHER" id="PTHR23079">
    <property type="entry name" value="RNA-DEPENDENT RNA POLYMERASE"/>
    <property type="match status" value="1"/>
</dbReference>
<dbReference type="GO" id="GO:0031380">
    <property type="term" value="C:nuclear RNA-directed RNA polymerase complex"/>
    <property type="evidence" value="ECO:0007669"/>
    <property type="project" value="TreeGrafter"/>
</dbReference>
<accession>A0A7S4SJT3</accession>
<feature type="domain" description="RDRP core" evidence="2">
    <location>
        <begin position="29"/>
        <end position="644"/>
    </location>
</feature>
<keyword evidence="1" id="KW-0696">RNA-directed RNA polymerase</keyword>
<name>A0A7S4SJT3_9STRA</name>
<dbReference type="GO" id="GO:0030422">
    <property type="term" value="P:siRNA processing"/>
    <property type="evidence" value="ECO:0007669"/>
    <property type="project" value="TreeGrafter"/>
</dbReference>
<dbReference type="GO" id="GO:0003723">
    <property type="term" value="F:RNA binding"/>
    <property type="evidence" value="ECO:0007669"/>
    <property type="project" value="UniProtKB-KW"/>
</dbReference>
<dbReference type="EC" id="2.7.7.48" evidence="1"/>
<organism evidence="3">
    <name type="scientific">Ditylum brightwellii</name>
    <dbReference type="NCBI Taxonomy" id="49249"/>
    <lineage>
        <taxon>Eukaryota</taxon>
        <taxon>Sar</taxon>
        <taxon>Stramenopiles</taxon>
        <taxon>Ochrophyta</taxon>
        <taxon>Bacillariophyta</taxon>
        <taxon>Mediophyceae</taxon>
        <taxon>Lithodesmiophycidae</taxon>
        <taxon>Lithodesmiales</taxon>
        <taxon>Lithodesmiaceae</taxon>
        <taxon>Ditylum</taxon>
    </lineage>
</organism>
<reference evidence="3" key="1">
    <citation type="submission" date="2021-01" db="EMBL/GenBank/DDBJ databases">
        <authorList>
            <person name="Corre E."/>
            <person name="Pelletier E."/>
            <person name="Niang G."/>
            <person name="Scheremetjew M."/>
            <person name="Finn R."/>
            <person name="Kale V."/>
            <person name="Holt S."/>
            <person name="Cochrane G."/>
            <person name="Meng A."/>
            <person name="Brown T."/>
            <person name="Cohen L."/>
        </authorList>
    </citation>
    <scope>NUCLEOTIDE SEQUENCE</scope>
    <source>
        <strain evidence="3">GSO104</strain>
    </source>
</reference>
<comment type="similarity">
    <text evidence="1">Belongs to the RdRP family.</text>
</comment>
<keyword evidence="1" id="KW-0694">RNA-binding</keyword>
<evidence type="ECO:0000256" key="1">
    <source>
        <dbReference type="RuleBase" id="RU363098"/>
    </source>
</evidence>
<evidence type="ECO:0000313" key="3">
    <source>
        <dbReference type="EMBL" id="CAE4647669.1"/>
    </source>
</evidence>
<dbReference type="InterPro" id="IPR007855">
    <property type="entry name" value="RDRP"/>
</dbReference>
<sequence>MSLISLIDTRIGLFGYVVGGMDFSGAKLQSLLNATFFFAEVGIGIEKDEEITSDKVREWCAPPKFNCDLSIGKEQKRIKLSFSKTTPSGTLPKNCLEVVPDIRCSKDLVMTDGCGLISQDGLDFVWRSCMKYIQSREAEYAEKQNTKVPSQCDKTLCDNDIDGDGDGCEENSDNGLSENNSCPYTSFQGRIGGFKGMWVLDDRLDDGIKVVCRDSQKKINFPMRSLMSFSDDCKETGVDVVDADYDSFYDTVDVCSWDKHSKEGRLSRRIIQILEYRGVDVDFFRKCADDGTKWLCRLHEDSNSLLEYISKRHMEMTKRHSNNNSDIFHDNILFRMASAKMDINEPIYAQKILQLVKKEADTMREKGRYPLRKCKQMRLIPDHTQILKEGEAFIAVGYPNGKTDQKNVEKYDYIVTLRSPAYFGGDLLKLKLVNKRTLRSRCVDLEKSKGVPSVNKICSLYDGPYNDPFRFFDGLHTGLVINSRGERSAADMMSGGDYDGDEAWVCWDKQLCRLVQDHPAQDTSTNEFIVKKSHHEKVLASRVSLKQRAEFALHYRYHQTQLGKLSTALDSAMDQFGVDSPESIAVATQAFLQVDHPYKLCEMKQDHYCELMEVFHTSPHWRGEQVTCRSYVSEKVLGVLYDYVQGKIDSLVTVCNDPEKRNTRLNPHIMSIINTARQKGLNDFVIERKLSQLQTKMKSAINEFYSEYKKLRATLKDDNEYTEGIMKEWMKYQHYKWRKELIDSEDGEDAKNLASAILYEETWRKSIESSFQGEYKMFAWNVAHDRLLRVVCDAAQSSTGTGVAPTLLREHEKLLYGCMRGCSH</sequence>
<keyword evidence="1" id="KW-0548">Nucleotidyltransferase</keyword>
<dbReference type="PANTHER" id="PTHR23079:SF55">
    <property type="entry name" value="RNA-DIRECTED RNA POLYMERASE"/>
    <property type="match status" value="1"/>
</dbReference>
<dbReference type="InterPro" id="IPR057596">
    <property type="entry name" value="RDRP_core"/>
</dbReference>